<dbReference type="PROSITE" id="PS50893">
    <property type="entry name" value="ABC_TRANSPORTER_2"/>
    <property type="match status" value="1"/>
</dbReference>
<reference evidence="6 7" key="1">
    <citation type="journal article" date="2019" name="Int. J. Syst. Evol. Microbiol.">
        <title>The Global Catalogue of Microorganisms (GCM) 10K type strain sequencing project: providing services to taxonomists for standard genome sequencing and annotation.</title>
        <authorList>
            <consortium name="The Broad Institute Genomics Platform"/>
            <consortium name="The Broad Institute Genome Sequencing Center for Infectious Disease"/>
            <person name="Wu L."/>
            <person name="Ma J."/>
        </authorList>
    </citation>
    <scope>NUCLEOTIDE SEQUENCE [LARGE SCALE GENOMIC DNA]</scope>
    <source>
        <strain evidence="6 7">JCM 15481</strain>
    </source>
</reference>
<dbReference type="InterPro" id="IPR027417">
    <property type="entry name" value="P-loop_NTPase"/>
</dbReference>
<dbReference type="PANTHER" id="PTHR24220">
    <property type="entry name" value="IMPORT ATP-BINDING PROTEIN"/>
    <property type="match status" value="1"/>
</dbReference>
<evidence type="ECO:0000313" key="6">
    <source>
        <dbReference type="EMBL" id="GAA2116181.1"/>
    </source>
</evidence>
<evidence type="ECO:0000256" key="4">
    <source>
        <dbReference type="SAM" id="MobiDB-lite"/>
    </source>
</evidence>
<protein>
    <submittedName>
        <fullName evidence="6">ABC transporter ATP-binding protein</fullName>
    </submittedName>
</protein>
<sequence>MFGRNERRGPAGPAAGSAPHEALRLVKVTKVYGTGGAEEAAVTALDGVTLSLPAGSFTAVMGPSGSGKSTLLQCAAGLDRPDSGVVMVDGAEMTAGSETALTKFRRERIGFVFQQYNLLPTLNVAQNTVLPLKLAGRRVDRARVREVLARVGLADRMRHRPDQLSGGQRQRVAIARALVAAPSVVFADEPTGALDTRSARDVLGLLQETVRVDRRTVVMVTHDPVAASYADAVLFLADGRLVGQMNAPTADAVAERMTHLGDMYEAGAPQSGAQQPGAPRTAPMGA</sequence>
<feature type="region of interest" description="Disordered" evidence="4">
    <location>
        <begin position="266"/>
        <end position="286"/>
    </location>
</feature>
<dbReference type="InterPro" id="IPR017911">
    <property type="entry name" value="MacB-like_ATP-bd"/>
</dbReference>
<dbReference type="PROSITE" id="PS00211">
    <property type="entry name" value="ABC_TRANSPORTER_1"/>
    <property type="match status" value="1"/>
</dbReference>
<keyword evidence="1" id="KW-0813">Transport</keyword>
<keyword evidence="3 6" id="KW-0067">ATP-binding</keyword>
<feature type="domain" description="ABC transporter" evidence="5">
    <location>
        <begin position="23"/>
        <end position="263"/>
    </location>
</feature>
<comment type="caution">
    <text evidence="6">The sequence shown here is derived from an EMBL/GenBank/DDBJ whole genome shotgun (WGS) entry which is preliminary data.</text>
</comment>
<evidence type="ECO:0000256" key="3">
    <source>
        <dbReference type="ARBA" id="ARBA00022840"/>
    </source>
</evidence>
<organism evidence="6 7">
    <name type="scientific">Streptomyces synnematoformans</name>
    <dbReference type="NCBI Taxonomy" id="415721"/>
    <lineage>
        <taxon>Bacteria</taxon>
        <taxon>Bacillati</taxon>
        <taxon>Actinomycetota</taxon>
        <taxon>Actinomycetes</taxon>
        <taxon>Kitasatosporales</taxon>
        <taxon>Streptomycetaceae</taxon>
        <taxon>Streptomyces</taxon>
    </lineage>
</organism>
<name>A0ABN2XT27_9ACTN</name>
<keyword evidence="7" id="KW-1185">Reference proteome</keyword>
<dbReference type="InterPro" id="IPR003439">
    <property type="entry name" value="ABC_transporter-like_ATP-bd"/>
</dbReference>
<dbReference type="Gene3D" id="3.40.50.300">
    <property type="entry name" value="P-loop containing nucleotide triphosphate hydrolases"/>
    <property type="match status" value="1"/>
</dbReference>
<dbReference type="Pfam" id="PF00005">
    <property type="entry name" value="ABC_tran"/>
    <property type="match status" value="1"/>
</dbReference>
<dbReference type="SUPFAM" id="SSF52540">
    <property type="entry name" value="P-loop containing nucleoside triphosphate hydrolases"/>
    <property type="match status" value="1"/>
</dbReference>
<proteinExistence type="predicted"/>
<dbReference type="InterPro" id="IPR015854">
    <property type="entry name" value="ABC_transpr_LolD-like"/>
</dbReference>
<evidence type="ECO:0000259" key="5">
    <source>
        <dbReference type="PROSITE" id="PS50893"/>
    </source>
</evidence>
<accession>A0ABN2XT27</accession>
<dbReference type="SMART" id="SM00382">
    <property type="entry name" value="AAA"/>
    <property type="match status" value="1"/>
</dbReference>
<dbReference type="CDD" id="cd03255">
    <property type="entry name" value="ABC_MJ0796_LolCDE_FtsE"/>
    <property type="match status" value="1"/>
</dbReference>
<dbReference type="InterPro" id="IPR003593">
    <property type="entry name" value="AAA+_ATPase"/>
</dbReference>
<dbReference type="RefSeq" id="WP_344289147.1">
    <property type="nucleotide sequence ID" value="NZ_BAAAPF010000030.1"/>
</dbReference>
<evidence type="ECO:0000313" key="7">
    <source>
        <dbReference type="Proteomes" id="UP001500443"/>
    </source>
</evidence>
<dbReference type="EMBL" id="BAAAPF010000030">
    <property type="protein sequence ID" value="GAA2116181.1"/>
    <property type="molecule type" value="Genomic_DNA"/>
</dbReference>
<gene>
    <name evidence="6" type="ORF">GCM10009802_16530</name>
</gene>
<evidence type="ECO:0000256" key="1">
    <source>
        <dbReference type="ARBA" id="ARBA00022448"/>
    </source>
</evidence>
<evidence type="ECO:0000256" key="2">
    <source>
        <dbReference type="ARBA" id="ARBA00022741"/>
    </source>
</evidence>
<dbReference type="PANTHER" id="PTHR24220:SF685">
    <property type="entry name" value="ABC TRANSPORTER RELATED"/>
    <property type="match status" value="1"/>
</dbReference>
<dbReference type="GO" id="GO:0005524">
    <property type="term" value="F:ATP binding"/>
    <property type="evidence" value="ECO:0007669"/>
    <property type="project" value="UniProtKB-KW"/>
</dbReference>
<keyword evidence="2" id="KW-0547">Nucleotide-binding</keyword>
<dbReference type="InterPro" id="IPR017871">
    <property type="entry name" value="ABC_transporter-like_CS"/>
</dbReference>
<dbReference type="Proteomes" id="UP001500443">
    <property type="component" value="Unassembled WGS sequence"/>
</dbReference>